<evidence type="ECO:0000256" key="2">
    <source>
        <dbReference type="ARBA" id="ARBA00022692"/>
    </source>
</evidence>
<sequence length="532" mass="57353">MNISSESTETPKGNLKGFKTHAKHDILSGFLVFLIALPLCLGISLASGYPAVAGIFTAIIGGLFATFISNSELTIKGPAAGLIVIALGCVQDFGFTGGEDPAKDFQAYRLALGVGVVAGVYQIILGLFRAGIFIKLVPQAAIHGLLASIGIIIISKQFPVLMGLNPQGSPLELLAGIPSFLINMNPKVGIIGIIGIIIVLAYGYIKNPKLKVIPAPMLMLFITVPLGIFLAIGVEGSYTFNNQTYELGKNFLVNVPGNLLNAVTFPDFSGITTETGIKYTILFAIIGTLEGILSAKAIDGIDPWGRKTNLDRDLLATGTANTLSAFIGGLPMISEIVRSKANIDNGARTRFANFYHGMFLLLCVALIPGVINQIPLAALAALLVITGYRLASPHEFMSVYREGKDQFIVFVSTIFGVLATDLLKGLLIGIGVRIVIHFIRGGSIFSLNAKIVPETDQSVTIFLRGSIVFSSWIPLRKHLQRFFKNGKRVTLDITETKLVDRRVMSKVDEWVKKFKENGLELSVRERTTSIDE</sequence>
<feature type="transmembrane region" description="Helical" evidence="5">
    <location>
        <begin position="407"/>
        <end position="439"/>
    </location>
</feature>
<dbReference type="Pfam" id="PF00916">
    <property type="entry name" value="Sulfate_transp"/>
    <property type="match status" value="1"/>
</dbReference>
<evidence type="ECO:0000259" key="6">
    <source>
        <dbReference type="PROSITE" id="PS50801"/>
    </source>
</evidence>
<feature type="transmembrane region" description="Helical" evidence="5">
    <location>
        <begin position="26"/>
        <end position="45"/>
    </location>
</feature>
<feature type="transmembrane region" description="Helical" evidence="5">
    <location>
        <begin position="184"/>
        <end position="205"/>
    </location>
</feature>
<proteinExistence type="predicted"/>
<keyword evidence="4 5" id="KW-0472">Membrane</keyword>
<dbReference type="EMBL" id="UINC01003828">
    <property type="protein sequence ID" value="SVA09571.1"/>
    <property type="molecule type" value="Genomic_DNA"/>
</dbReference>
<accession>A0A381T1Z3</accession>
<dbReference type="InterPro" id="IPR001902">
    <property type="entry name" value="SLC26A/SulP_fam"/>
</dbReference>
<feature type="transmembrane region" description="Helical" evidence="5">
    <location>
        <begin position="140"/>
        <end position="164"/>
    </location>
</feature>
<dbReference type="PANTHER" id="PTHR11814">
    <property type="entry name" value="SULFATE TRANSPORTER"/>
    <property type="match status" value="1"/>
</dbReference>
<feature type="transmembrane region" description="Helical" evidence="5">
    <location>
        <begin position="354"/>
        <end position="386"/>
    </location>
</feature>
<dbReference type="GO" id="GO:0055085">
    <property type="term" value="P:transmembrane transport"/>
    <property type="evidence" value="ECO:0007669"/>
    <property type="project" value="InterPro"/>
</dbReference>
<keyword evidence="3 5" id="KW-1133">Transmembrane helix</keyword>
<feature type="transmembrane region" description="Helical" evidence="5">
    <location>
        <begin position="107"/>
        <end position="128"/>
    </location>
</feature>
<dbReference type="SUPFAM" id="SSF52091">
    <property type="entry name" value="SpoIIaa-like"/>
    <property type="match status" value="1"/>
</dbReference>
<dbReference type="AlphaFoldDB" id="A0A381T1Z3"/>
<dbReference type="InterPro" id="IPR011547">
    <property type="entry name" value="SLC26A/SulP_dom"/>
</dbReference>
<feature type="domain" description="STAS" evidence="6">
    <location>
        <begin position="448"/>
        <end position="532"/>
    </location>
</feature>
<evidence type="ECO:0000256" key="4">
    <source>
        <dbReference type="ARBA" id="ARBA00023136"/>
    </source>
</evidence>
<keyword evidence="2 5" id="KW-0812">Transmembrane</keyword>
<feature type="transmembrane region" description="Helical" evidence="5">
    <location>
        <begin position="217"/>
        <end position="234"/>
    </location>
</feature>
<evidence type="ECO:0000256" key="1">
    <source>
        <dbReference type="ARBA" id="ARBA00004141"/>
    </source>
</evidence>
<feature type="transmembrane region" description="Helical" evidence="5">
    <location>
        <begin position="314"/>
        <end position="334"/>
    </location>
</feature>
<dbReference type="PROSITE" id="PS50801">
    <property type="entry name" value="STAS"/>
    <property type="match status" value="1"/>
</dbReference>
<name>A0A381T1Z3_9ZZZZ</name>
<reference evidence="7" key="1">
    <citation type="submission" date="2018-05" db="EMBL/GenBank/DDBJ databases">
        <authorList>
            <person name="Lanie J.A."/>
            <person name="Ng W.-L."/>
            <person name="Kazmierczak K.M."/>
            <person name="Andrzejewski T.M."/>
            <person name="Davidsen T.M."/>
            <person name="Wayne K.J."/>
            <person name="Tettelin H."/>
            <person name="Glass J.I."/>
            <person name="Rusch D."/>
            <person name="Podicherti R."/>
            <person name="Tsui H.-C.T."/>
            <person name="Winkler M.E."/>
        </authorList>
    </citation>
    <scope>NUCLEOTIDE SEQUENCE</scope>
</reference>
<feature type="transmembrane region" description="Helical" evidence="5">
    <location>
        <begin position="51"/>
        <end position="70"/>
    </location>
</feature>
<evidence type="ECO:0000256" key="5">
    <source>
        <dbReference type="SAM" id="Phobius"/>
    </source>
</evidence>
<evidence type="ECO:0000313" key="7">
    <source>
        <dbReference type="EMBL" id="SVA09571.1"/>
    </source>
</evidence>
<dbReference type="GO" id="GO:0016020">
    <property type="term" value="C:membrane"/>
    <property type="evidence" value="ECO:0007669"/>
    <property type="project" value="UniProtKB-SubCell"/>
</dbReference>
<feature type="transmembrane region" description="Helical" evidence="5">
    <location>
        <begin position="77"/>
        <end position="95"/>
    </location>
</feature>
<protein>
    <recommendedName>
        <fullName evidence="6">STAS domain-containing protein</fullName>
    </recommendedName>
</protein>
<gene>
    <name evidence="7" type="ORF">METZ01_LOCUS62425</name>
</gene>
<organism evidence="7">
    <name type="scientific">marine metagenome</name>
    <dbReference type="NCBI Taxonomy" id="408172"/>
    <lineage>
        <taxon>unclassified sequences</taxon>
        <taxon>metagenomes</taxon>
        <taxon>ecological metagenomes</taxon>
    </lineage>
</organism>
<evidence type="ECO:0000256" key="3">
    <source>
        <dbReference type="ARBA" id="ARBA00022989"/>
    </source>
</evidence>
<comment type="subcellular location">
    <subcellularLocation>
        <location evidence="1">Membrane</location>
        <topology evidence="1">Multi-pass membrane protein</topology>
    </subcellularLocation>
</comment>
<dbReference type="InterPro" id="IPR036513">
    <property type="entry name" value="STAS_dom_sf"/>
</dbReference>
<dbReference type="InterPro" id="IPR002645">
    <property type="entry name" value="STAS_dom"/>
</dbReference>